<accession>A0A433SB00</accession>
<evidence type="ECO:0000313" key="2">
    <source>
        <dbReference type="Proteomes" id="UP000286947"/>
    </source>
</evidence>
<comment type="caution">
    <text evidence="1">The sequence shown here is derived from an EMBL/GenBank/DDBJ whole genome shotgun (WGS) entry which is preliminary data.</text>
</comment>
<gene>
    <name evidence="1" type="ORF">CUZ56_02510</name>
</gene>
<dbReference type="Proteomes" id="UP000286947">
    <property type="component" value="Unassembled WGS sequence"/>
</dbReference>
<protein>
    <submittedName>
        <fullName evidence="1">Uncharacterized protein</fullName>
    </submittedName>
</protein>
<reference evidence="1 2" key="1">
    <citation type="submission" date="2018-01" db="EMBL/GenBank/DDBJ databases">
        <title>Saezia sanguinis gen. nov., sp. nov., in the order Burkholderiales isolated from human blood.</title>
        <authorList>
            <person name="Medina-Pascual M.J."/>
            <person name="Valdezate S."/>
            <person name="Monzon S."/>
            <person name="Cuesta I."/>
            <person name="Carrasco G."/>
            <person name="Villalon P."/>
            <person name="Saez-Nieto J.A."/>
        </authorList>
    </citation>
    <scope>NUCLEOTIDE SEQUENCE [LARGE SCALE GENOMIC DNA]</scope>
    <source>
        <strain evidence="1 2">CNM695-12</strain>
    </source>
</reference>
<dbReference type="EMBL" id="PQSP01000008">
    <property type="protein sequence ID" value="RUS65910.1"/>
    <property type="molecule type" value="Genomic_DNA"/>
</dbReference>
<keyword evidence="2" id="KW-1185">Reference proteome</keyword>
<name>A0A433SB00_9BURK</name>
<sequence length="230" mass="26932">MDIIWPTLLLVGVLAALTAVVLYARSVLTQDKKERRSFNMDMVQMAKYIKKTKAKEQEAWSNAMTLFSNDHEVLNTMYGDYDDKQDTGRGATKSNANTSVQYMQQAFFAFWKIPDYQVPKAPDEANKFIETYKERLKAEGYIQRVRRWSRLELLMARFCAEFDVEKLERRSYVVGINKPILIALLELSLQMLEQKQVHWKDVSGVDAYRLIVARIQKVYPKLNLLDYRLK</sequence>
<organism evidence="1 2">
    <name type="scientific">Saezia sanguinis</name>
    <dbReference type="NCBI Taxonomy" id="1965230"/>
    <lineage>
        <taxon>Bacteria</taxon>
        <taxon>Pseudomonadati</taxon>
        <taxon>Pseudomonadota</taxon>
        <taxon>Betaproteobacteria</taxon>
        <taxon>Burkholderiales</taxon>
        <taxon>Saeziaceae</taxon>
        <taxon>Saezia</taxon>
    </lineage>
</organism>
<dbReference type="RefSeq" id="WP_126980685.1">
    <property type="nucleotide sequence ID" value="NZ_PQSP01000008.1"/>
</dbReference>
<proteinExistence type="predicted"/>
<dbReference type="AlphaFoldDB" id="A0A433SB00"/>
<evidence type="ECO:0000313" key="1">
    <source>
        <dbReference type="EMBL" id="RUS65910.1"/>
    </source>
</evidence>